<feature type="region of interest" description="Disordered" evidence="1">
    <location>
        <begin position="59"/>
        <end position="516"/>
    </location>
</feature>
<dbReference type="AlphaFoldDB" id="A0AAD5QLV8"/>
<reference evidence="2" key="1">
    <citation type="submission" date="2021-06" db="EMBL/GenBank/DDBJ databases">
        <title>Parelaphostrongylus tenuis whole genome reference sequence.</title>
        <authorList>
            <person name="Garwood T.J."/>
            <person name="Larsen P.A."/>
            <person name="Fountain-Jones N.M."/>
            <person name="Garbe J.R."/>
            <person name="Macchietto M.G."/>
            <person name="Kania S.A."/>
            <person name="Gerhold R.W."/>
            <person name="Richards J.E."/>
            <person name="Wolf T.M."/>
        </authorList>
    </citation>
    <scope>NUCLEOTIDE SEQUENCE</scope>
    <source>
        <strain evidence="2">MNPRO001-30</strain>
        <tissue evidence="2">Meninges</tissue>
    </source>
</reference>
<feature type="compositionally biased region" description="Polar residues" evidence="1">
    <location>
        <begin position="474"/>
        <end position="483"/>
    </location>
</feature>
<feature type="compositionally biased region" description="Basic and acidic residues" evidence="1">
    <location>
        <begin position="490"/>
        <end position="501"/>
    </location>
</feature>
<feature type="compositionally biased region" description="Polar residues" evidence="1">
    <location>
        <begin position="90"/>
        <end position="118"/>
    </location>
</feature>
<feature type="compositionally biased region" description="Polar residues" evidence="1">
    <location>
        <begin position="196"/>
        <end position="220"/>
    </location>
</feature>
<feature type="compositionally biased region" description="Polar residues" evidence="1">
    <location>
        <begin position="449"/>
        <end position="465"/>
    </location>
</feature>
<evidence type="ECO:0000256" key="1">
    <source>
        <dbReference type="SAM" id="MobiDB-lite"/>
    </source>
</evidence>
<organism evidence="2 3">
    <name type="scientific">Parelaphostrongylus tenuis</name>
    <name type="common">Meningeal worm</name>
    <dbReference type="NCBI Taxonomy" id="148309"/>
    <lineage>
        <taxon>Eukaryota</taxon>
        <taxon>Metazoa</taxon>
        <taxon>Ecdysozoa</taxon>
        <taxon>Nematoda</taxon>
        <taxon>Chromadorea</taxon>
        <taxon>Rhabditida</taxon>
        <taxon>Rhabditina</taxon>
        <taxon>Rhabditomorpha</taxon>
        <taxon>Strongyloidea</taxon>
        <taxon>Metastrongylidae</taxon>
        <taxon>Parelaphostrongylus</taxon>
    </lineage>
</organism>
<feature type="compositionally biased region" description="Polar residues" evidence="1">
    <location>
        <begin position="130"/>
        <end position="140"/>
    </location>
</feature>
<gene>
    <name evidence="2" type="ORF">KIN20_010494</name>
</gene>
<feature type="compositionally biased region" description="Basic and acidic residues" evidence="1">
    <location>
        <begin position="183"/>
        <end position="195"/>
    </location>
</feature>
<feature type="compositionally biased region" description="Polar residues" evidence="1">
    <location>
        <begin position="334"/>
        <end position="344"/>
    </location>
</feature>
<sequence length="865" mass="95114">MDDIVWIREEPPAPDIGNHSATSDNIIPVEHYSGTLLTQVETSSSPQFPLTNVVNSTDLPVQNQLPESAGEKPKCNEEKRVSFNIPPPNANCTESTTSDPSVQKQQGVESLGNSSPDSKQGRFNIAISYPSASESASTDNLSEKQPERLDQNPPKELEKGAPVSVTSYPGSALPVLDSSIQKQSDDKSQDLKQSNERGSFNISISYPTTSEDNSTDNLSGKQPELPDRSNELKEPQQQASVSEMPCPNSTSPLADSSIQKQSSEGNQDASKENNERRGFSIMITYPGDSENKQMNSSSEKQPDQFNQNPPKELEKGAVLNETSSPATVMPVVDSSFQKQSNDGNQALKEDHERRGFNIIVSYPGDSENKQTDSSSGKKPEQPDQNPLKEFEKGATVDEMPYSDSALPVVDSSTEQKSDNRTQEAFKRGSDQRSFDIAASYPGDSENRLSDNSSEKQPWQPSQNASKEFEKGPSLNETPCTESTWPGKDSSIQKHTDEKAQETAKQGNEEDFNTTLSLPDNVLTKDAVPISVEVFDPTNTTLTDSTSKSALSSHTDSTQAAVNDFGPPTTSVPVTAAFTAQQMNDEAAKGREDPQAVKTKPLEELAQITNHNDIDRSEDTFDISEYERNLNRTTEETKDLVNKLCDTSQKLNQNTISIASDVAAQRKCLYEDVYKTIEDIEQLPPPPELPTGGWAGNVESLIVGDGVLKYVTGCVVLPNGTVLATDEDAGLLLFDIQGNLLKTVANTNWRKPRSPVCHKEHILMLVDIEETQGDWCRYIVKFTINLDFVAKIEGPKWMRNETIVSDRLSIAHTDYIYLSVAGQFFSALYESDACRSMDRTAVSHFGVLLRHACIRSCWSDHANPCR</sequence>
<feature type="compositionally biased region" description="Basic and acidic residues" evidence="1">
    <location>
        <begin position="366"/>
        <end position="395"/>
    </location>
</feature>
<feature type="compositionally biased region" description="Basic and acidic residues" evidence="1">
    <location>
        <begin position="141"/>
        <end position="159"/>
    </location>
</feature>
<feature type="compositionally biased region" description="Polar residues" evidence="1">
    <location>
        <begin position="235"/>
        <end position="268"/>
    </location>
</feature>
<proteinExistence type="predicted"/>
<accession>A0AAD5QLV8</accession>
<feature type="compositionally biased region" description="Basic and acidic residues" evidence="1">
    <location>
        <begin position="224"/>
        <end position="234"/>
    </location>
</feature>
<dbReference type="Proteomes" id="UP001196413">
    <property type="component" value="Unassembled WGS sequence"/>
</dbReference>
<feature type="compositionally biased region" description="Polar residues" evidence="1">
    <location>
        <begin position="292"/>
        <end position="309"/>
    </location>
</feature>
<feature type="region of interest" description="Disordered" evidence="1">
    <location>
        <begin position="537"/>
        <end position="567"/>
    </location>
</feature>
<evidence type="ECO:0000313" key="2">
    <source>
        <dbReference type="EMBL" id="KAJ1353770.1"/>
    </source>
</evidence>
<feature type="compositionally biased region" description="Basic and acidic residues" evidence="1">
    <location>
        <begin position="69"/>
        <end position="81"/>
    </location>
</feature>
<comment type="caution">
    <text evidence="2">The sequence shown here is derived from an EMBL/GenBank/DDBJ whole genome shotgun (WGS) entry which is preliminary data.</text>
</comment>
<dbReference type="EMBL" id="JAHQIW010001835">
    <property type="protein sequence ID" value="KAJ1353770.1"/>
    <property type="molecule type" value="Genomic_DNA"/>
</dbReference>
<feature type="compositionally biased region" description="Basic and acidic residues" evidence="1">
    <location>
        <begin position="269"/>
        <end position="278"/>
    </location>
</feature>
<name>A0AAD5QLV8_PARTN</name>
<feature type="compositionally biased region" description="Basic and acidic residues" evidence="1">
    <location>
        <begin position="413"/>
        <end position="433"/>
    </location>
</feature>
<feature type="compositionally biased region" description="Polar residues" evidence="1">
    <location>
        <begin position="537"/>
        <end position="560"/>
    </location>
</feature>
<protein>
    <submittedName>
        <fullName evidence="2">Uncharacterized protein</fullName>
    </submittedName>
</protein>
<keyword evidence="3" id="KW-1185">Reference proteome</keyword>
<evidence type="ECO:0000313" key="3">
    <source>
        <dbReference type="Proteomes" id="UP001196413"/>
    </source>
</evidence>